<organism evidence="2 3">
    <name type="scientific">Paraconiothyrium brasiliense</name>
    <dbReference type="NCBI Taxonomy" id="300254"/>
    <lineage>
        <taxon>Eukaryota</taxon>
        <taxon>Fungi</taxon>
        <taxon>Dikarya</taxon>
        <taxon>Ascomycota</taxon>
        <taxon>Pezizomycotina</taxon>
        <taxon>Dothideomycetes</taxon>
        <taxon>Pleosporomycetidae</taxon>
        <taxon>Pleosporales</taxon>
        <taxon>Massarineae</taxon>
        <taxon>Didymosphaeriaceae</taxon>
        <taxon>Paraconiothyrium</taxon>
    </lineage>
</organism>
<evidence type="ECO:0000256" key="1">
    <source>
        <dbReference type="SAM" id="MobiDB-lite"/>
    </source>
</evidence>
<comment type="caution">
    <text evidence="2">The sequence shown here is derived from an EMBL/GenBank/DDBJ whole genome shotgun (WGS) entry which is preliminary data.</text>
</comment>
<feature type="region of interest" description="Disordered" evidence="1">
    <location>
        <begin position="104"/>
        <end position="176"/>
    </location>
</feature>
<feature type="compositionally biased region" description="Acidic residues" evidence="1">
    <location>
        <begin position="368"/>
        <end position="383"/>
    </location>
</feature>
<gene>
    <name evidence="2" type="ORF">SLS60_009797</name>
</gene>
<name>A0ABR3QSK8_9PLEO</name>
<keyword evidence="3" id="KW-1185">Reference proteome</keyword>
<proteinExistence type="predicted"/>
<dbReference type="EMBL" id="JAKJXO020000016">
    <property type="protein sequence ID" value="KAL1595110.1"/>
    <property type="molecule type" value="Genomic_DNA"/>
</dbReference>
<dbReference type="Proteomes" id="UP001521785">
    <property type="component" value="Unassembled WGS sequence"/>
</dbReference>
<reference evidence="2 3" key="1">
    <citation type="submission" date="2024-02" db="EMBL/GenBank/DDBJ databases">
        <title>De novo assembly and annotation of 12 fungi associated with fruit tree decline syndrome in Ontario, Canada.</title>
        <authorList>
            <person name="Sulman M."/>
            <person name="Ellouze W."/>
            <person name="Ilyukhin E."/>
        </authorList>
    </citation>
    <scope>NUCLEOTIDE SEQUENCE [LARGE SCALE GENOMIC DNA]</scope>
    <source>
        <strain evidence="2 3">M42-189</strain>
    </source>
</reference>
<evidence type="ECO:0000313" key="2">
    <source>
        <dbReference type="EMBL" id="KAL1595110.1"/>
    </source>
</evidence>
<accession>A0ABR3QSK8</accession>
<feature type="compositionally biased region" description="Polar residues" evidence="1">
    <location>
        <begin position="131"/>
        <end position="167"/>
    </location>
</feature>
<evidence type="ECO:0000313" key="3">
    <source>
        <dbReference type="Proteomes" id="UP001521785"/>
    </source>
</evidence>
<sequence length="621" mass="68599">MGCFRLRKKPPSIGPASYEAQLDQLFRSTQATFFNRIDPSLEQDGTASNNPLFKLANSTTFLEEDPRAILPTTSDDPNPSTHRYINTDRLRTLGPPPSVCELSPNFDELDHPQSDNAYSQHDDTAKEGRRYTTNISNPLPTKSASTEICLEGSSSTGSNAAPSTSHASAKRKRTYTDDCGDNTESINGRGIFSATERWARFWDRKSPRPGFKKRKIGTSEDSCAASLESISEGHLTQAILLWRFVGGSSPQIIYTRGCATPENGRIEASVTDVPGSDEADEEYSHKIEPHACKDCGSEAYETRDQRRCGQRKLCNIGTWSRKSGKRQGSTDSRSYSIREAVVGGISASFGFPGSSRDDPVELSSGSESDSDSSSESGEPDEADQVGQPNEADEAEASDQFEQPGALDEPHQFVHPEELAEPEELDRADTPDELDSSTRILPIGKCCFSLTDDALQDVLNAPARQDPVKITWLFGATLARFSRDGEYNGFKQALPAPQRTTAYAALKLWIQLHVHLKTFREATQYYGSDGAEWQKHKRTLMAIAGKEKWRLALEARRKLWAVAKESQLKGEWLENGQFAGALADFFMALTREKAGENLMARFLEYNKNLMAWFGHGTKSSGG</sequence>
<protein>
    <submittedName>
        <fullName evidence="2">Uncharacterized protein</fullName>
    </submittedName>
</protein>
<feature type="region of interest" description="Disordered" evidence="1">
    <location>
        <begin position="347"/>
        <end position="401"/>
    </location>
</feature>
<feature type="compositionally biased region" description="Basic and acidic residues" evidence="1">
    <location>
        <begin position="120"/>
        <end position="130"/>
    </location>
</feature>